<dbReference type="GO" id="GO:0012505">
    <property type="term" value="C:endomembrane system"/>
    <property type="evidence" value="ECO:0007669"/>
    <property type="project" value="UniProtKB-SubCell"/>
</dbReference>
<dbReference type="OrthoDB" id="9759690at2"/>
<sequence>MSGTFSDTWHEVSQLRLGLLPSVRIHKQVYRGREWYVLQEMGSEKYYRITPVSYWFVTRLTPKKSVGEVWEAFIEEHADCAPGQEDVIQLLAQLHHSNLLFFRSDANNEAIFKRYQKHRTREHLGKLMAFMYVRVPLWDPNQFLNAWRRVFSPFFSAPAFLIWLAVIFYAGKTVVEHWDALWQQGQGIFTLGNLPLLYVSIFVLKIFHEMAHAIVCKKYGAAVHTMGIMFIIFTPLPYIDASSSWSMRSRWHRVFVGGAGMYVELFLAAIAALVWASTGSGPVNSLAFNLMVAGSVSSLLFNGNPLLRFDAYYMLADAVDIPNLYQKANQQWLYYMDRWLLGTPKSEPAADSPSEAVWLSLYGALSLFYRLFIMFVIMLMVADIWIGLGALMLVMMGFIWVLIPGQKLLKYLLTSPRLVKNRWRAVLVSTGLLTTIVALFMTMPLPHSLKAHGVVQAAETVQLFADSGGTLVHVAVENGDRVEAGQIVVRFENRELDQEWQITRHQIEEAQWRYRRSLSSPDQEAAPLLEQLEALREREATLTQRREALTLTAPIDGIWEGKDLSSRLNSSVARGSLLGRVLSETEYRFVALVRQTQADRLFAQPMDIAEIRLVGQAAHTLHSEALRFIPFRQFELPSPALGINGGGPFVAQPDRDGRLMTQEGFFELSATLPPESSVAEGVRYANGAVGRLRVELEPRSGAWQVKRYLQQLLQQRYQI</sequence>
<dbReference type="RefSeq" id="WP_126946142.1">
    <property type="nucleotide sequence ID" value="NZ_RZHG01000014.1"/>
</dbReference>
<feature type="transmembrane region" description="Helical" evidence="7">
    <location>
        <begin position="384"/>
        <end position="403"/>
    </location>
</feature>
<evidence type="ECO:0000256" key="2">
    <source>
        <dbReference type="ARBA" id="ARBA00004127"/>
    </source>
</evidence>
<dbReference type="Proteomes" id="UP000287336">
    <property type="component" value="Unassembled WGS sequence"/>
</dbReference>
<evidence type="ECO:0000256" key="6">
    <source>
        <dbReference type="ARBA" id="ARBA00023136"/>
    </source>
</evidence>
<dbReference type="InterPro" id="IPR041881">
    <property type="entry name" value="PqqD_sf"/>
</dbReference>
<feature type="domain" description="Peptidase M50" evidence="8">
    <location>
        <begin position="199"/>
        <end position="303"/>
    </location>
</feature>
<dbReference type="GO" id="GO:0005737">
    <property type="term" value="C:cytoplasm"/>
    <property type="evidence" value="ECO:0007669"/>
    <property type="project" value="TreeGrafter"/>
</dbReference>
<protein>
    <submittedName>
        <fullName evidence="9">Biotin/lipoyl-binding protein</fullName>
    </submittedName>
</protein>
<comment type="subcellular location">
    <subcellularLocation>
        <location evidence="2">Endomembrane system</location>
        <topology evidence="2">Multi-pass membrane protein</topology>
    </subcellularLocation>
</comment>
<comment type="cofactor">
    <cofactor evidence="1">
        <name>Zn(2+)</name>
        <dbReference type="ChEBI" id="CHEBI:29105"/>
    </cofactor>
</comment>
<dbReference type="GO" id="GO:0004222">
    <property type="term" value="F:metalloendopeptidase activity"/>
    <property type="evidence" value="ECO:0007669"/>
    <property type="project" value="InterPro"/>
</dbReference>
<gene>
    <name evidence="9" type="ORF">ELY33_07315</name>
</gene>
<evidence type="ECO:0000256" key="4">
    <source>
        <dbReference type="ARBA" id="ARBA00022692"/>
    </source>
</evidence>
<accession>A0A3S0Y740</accession>
<feature type="transmembrane region" description="Helical" evidence="7">
    <location>
        <begin position="188"/>
        <end position="207"/>
    </location>
</feature>
<comment type="similarity">
    <text evidence="3">Belongs to the peptidase M50B family.</text>
</comment>
<organism evidence="9 10">
    <name type="scientific">Vreelandella andesensis</name>
    <dbReference type="NCBI Taxonomy" id="447567"/>
    <lineage>
        <taxon>Bacteria</taxon>
        <taxon>Pseudomonadati</taxon>
        <taxon>Pseudomonadota</taxon>
        <taxon>Gammaproteobacteria</taxon>
        <taxon>Oceanospirillales</taxon>
        <taxon>Halomonadaceae</taxon>
        <taxon>Vreelandella</taxon>
    </lineage>
</organism>
<feature type="transmembrane region" description="Helical" evidence="7">
    <location>
        <begin position="251"/>
        <end position="276"/>
    </location>
</feature>
<dbReference type="Gene3D" id="1.10.10.1150">
    <property type="entry name" value="Coenzyme PQQ synthesis protein D (PqqD)"/>
    <property type="match status" value="1"/>
</dbReference>
<dbReference type="PANTHER" id="PTHR13325">
    <property type="entry name" value="PROTEASE M50 MEMBRANE-BOUND TRANSCRIPTION FACTOR SITE 2 PROTEASE"/>
    <property type="match status" value="1"/>
</dbReference>
<feature type="transmembrane region" description="Helical" evidence="7">
    <location>
        <begin position="150"/>
        <end position="168"/>
    </location>
</feature>
<evidence type="ECO:0000256" key="5">
    <source>
        <dbReference type="ARBA" id="ARBA00022989"/>
    </source>
</evidence>
<proteinExistence type="inferred from homology"/>
<dbReference type="Gene3D" id="2.40.50.100">
    <property type="match status" value="1"/>
</dbReference>
<comment type="caution">
    <text evidence="9">The sequence shown here is derived from an EMBL/GenBank/DDBJ whole genome shotgun (WGS) entry which is preliminary data.</text>
</comment>
<dbReference type="GO" id="GO:0016020">
    <property type="term" value="C:membrane"/>
    <property type="evidence" value="ECO:0007669"/>
    <property type="project" value="InterPro"/>
</dbReference>
<feature type="transmembrane region" description="Helical" evidence="7">
    <location>
        <begin position="219"/>
        <end position="239"/>
    </location>
</feature>
<feature type="transmembrane region" description="Helical" evidence="7">
    <location>
        <begin position="423"/>
        <end position="442"/>
    </location>
</feature>
<dbReference type="SUPFAM" id="SSF111369">
    <property type="entry name" value="HlyD-like secretion proteins"/>
    <property type="match status" value="1"/>
</dbReference>
<keyword evidence="5 7" id="KW-1133">Transmembrane helix</keyword>
<keyword evidence="6 7" id="KW-0472">Membrane</keyword>
<dbReference type="EMBL" id="RZHG01000014">
    <property type="protein sequence ID" value="RUR31860.1"/>
    <property type="molecule type" value="Genomic_DNA"/>
</dbReference>
<dbReference type="GO" id="GO:0031293">
    <property type="term" value="P:membrane protein intracellular domain proteolysis"/>
    <property type="evidence" value="ECO:0007669"/>
    <property type="project" value="TreeGrafter"/>
</dbReference>
<evidence type="ECO:0000256" key="7">
    <source>
        <dbReference type="SAM" id="Phobius"/>
    </source>
</evidence>
<dbReference type="InterPro" id="IPR008915">
    <property type="entry name" value="Peptidase_M50"/>
</dbReference>
<reference evidence="9 10" key="1">
    <citation type="submission" date="2018-12" db="EMBL/GenBank/DDBJ databases">
        <title>three novel Halomonas strain isolated from plants.</title>
        <authorList>
            <person name="Sun C."/>
        </authorList>
    </citation>
    <scope>NUCLEOTIDE SEQUENCE [LARGE SCALE GENOMIC DNA]</scope>
    <source>
        <strain evidence="9 10">DSM 19434</strain>
    </source>
</reference>
<evidence type="ECO:0000313" key="10">
    <source>
        <dbReference type="Proteomes" id="UP000287336"/>
    </source>
</evidence>
<evidence type="ECO:0000256" key="1">
    <source>
        <dbReference type="ARBA" id="ARBA00001947"/>
    </source>
</evidence>
<dbReference type="Pfam" id="PF02163">
    <property type="entry name" value="Peptidase_M50"/>
    <property type="match status" value="1"/>
</dbReference>
<keyword evidence="10" id="KW-1185">Reference proteome</keyword>
<evidence type="ECO:0000313" key="9">
    <source>
        <dbReference type="EMBL" id="RUR31860.1"/>
    </source>
</evidence>
<dbReference type="InterPro" id="IPR001193">
    <property type="entry name" value="MBTPS2"/>
</dbReference>
<evidence type="ECO:0000256" key="3">
    <source>
        <dbReference type="ARBA" id="ARBA00007931"/>
    </source>
</evidence>
<feature type="transmembrane region" description="Helical" evidence="7">
    <location>
        <begin position="356"/>
        <end position="377"/>
    </location>
</feature>
<keyword evidence="4 7" id="KW-0812">Transmembrane</keyword>
<dbReference type="PANTHER" id="PTHR13325:SF3">
    <property type="entry name" value="MEMBRANE-BOUND TRANSCRIPTION FACTOR SITE-2 PROTEASE"/>
    <property type="match status" value="1"/>
</dbReference>
<evidence type="ECO:0000259" key="8">
    <source>
        <dbReference type="Pfam" id="PF02163"/>
    </source>
</evidence>
<dbReference type="AlphaFoldDB" id="A0A3S0Y740"/>
<dbReference type="Gene3D" id="1.10.287.470">
    <property type="entry name" value="Helix hairpin bin"/>
    <property type="match status" value="1"/>
</dbReference>
<name>A0A3S0Y740_9GAMM</name>